<dbReference type="AlphaFoldDB" id="A0AAW1Z0W3"/>
<feature type="compositionally biased region" description="Polar residues" evidence="2">
    <location>
        <begin position="68"/>
        <end position="85"/>
    </location>
</feature>
<evidence type="ECO:0000313" key="3">
    <source>
        <dbReference type="EMBL" id="KAK9953860.1"/>
    </source>
</evidence>
<protein>
    <submittedName>
        <fullName evidence="3">Uncharacterized protein</fullName>
    </submittedName>
</protein>
<organism evidence="3 4">
    <name type="scientific">Culter alburnus</name>
    <name type="common">Topmouth culter</name>
    <dbReference type="NCBI Taxonomy" id="194366"/>
    <lineage>
        <taxon>Eukaryota</taxon>
        <taxon>Metazoa</taxon>
        <taxon>Chordata</taxon>
        <taxon>Craniata</taxon>
        <taxon>Vertebrata</taxon>
        <taxon>Euteleostomi</taxon>
        <taxon>Actinopterygii</taxon>
        <taxon>Neopterygii</taxon>
        <taxon>Teleostei</taxon>
        <taxon>Ostariophysi</taxon>
        <taxon>Cypriniformes</taxon>
        <taxon>Xenocyprididae</taxon>
        <taxon>Xenocypridinae</taxon>
        <taxon>Culter</taxon>
    </lineage>
</organism>
<accession>A0AAW1Z0W3</accession>
<feature type="compositionally biased region" description="Basic and acidic residues" evidence="2">
    <location>
        <begin position="190"/>
        <end position="200"/>
    </location>
</feature>
<feature type="region of interest" description="Disordered" evidence="2">
    <location>
        <begin position="188"/>
        <end position="208"/>
    </location>
</feature>
<keyword evidence="1" id="KW-0175">Coiled coil</keyword>
<sequence length="249" mass="29053">MRFIHYPTVIRKGISNGWKLQIKEEEEDSDVMITVNLYKNGTVMIEGNLKQFEKDFLQIKGKGQLNKISPNTLKQAEDTSTSTHQSTKEQSRDDSEEISLLHSIINDMKEKFREMELKLVQLREEVHGVAQETDRTERKEDYRKEIAMLKKEIQELKNQNEEYNKQVSVMREEMRGLREDREPAAFLPSHSHEHQQEQHPDSQSYAEAVSRSLIHSNTSTVDSQQASSPFRDLRNIQHMLTLLCSHLMG</sequence>
<proteinExistence type="predicted"/>
<reference evidence="3 4" key="1">
    <citation type="submission" date="2024-05" db="EMBL/GenBank/DDBJ databases">
        <title>A high-quality chromosomal-level genome assembly of Topmouth culter (Culter alburnus).</title>
        <authorList>
            <person name="Zhao H."/>
        </authorList>
    </citation>
    <scope>NUCLEOTIDE SEQUENCE [LARGE SCALE GENOMIC DNA]</scope>
    <source>
        <strain evidence="3">CATC2023</strain>
        <tissue evidence="3">Muscle</tissue>
    </source>
</reference>
<evidence type="ECO:0000256" key="1">
    <source>
        <dbReference type="SAM" id="Coils"/>
    </source>
</evidence>
<dbReference type="Proteomes" id="UP001479290">
    <property type="component" value="Unassembled WGS sequence"/>
</dbReference>
<gene>
    <name evidence="3" type="ORF">ABG768_015980</name>
</gene>
<feature type="region of interest" description="Disordered" evidence="2">
    <location>
        <begin position="68"/>
        <end position="97"/>
    </location>
</feature>
<name>A0AAW1Z0W3_CULAL</name>
<comment type="caution">
    <text evidence="3">The sequence shown here is derived from an EMBL/GenBank/DDBJ whole genome shotgun (WGS) entry which is preliminary data.</text>
</comment>
<keyword evidence="4" id="KW-1185">Reference proteome</keyword>
<evidence type="ECO:0000313" key="4">
    <source>
        <dbReference type="Proteomes" id="UP001479290"/>
    </source>
</evidence>
<dbReference type="EMBL" id="JAWDJR010000022">
    <property type="protein sequence ID" value="KAK9953860.1"/>
    <property type="molecule type" value="Genomic_DNA"/>
</dbReference>
<evidence type="ECO:0000256" key="2">
    <source>
        <dbReference type="SAM" id="MobiDB-lite"/>
    </source>
</evidence>
<feature type="coiled-coil region" evidence="1">
    <location>
        <begin position="105"/>
        <end position="180"/>
    </location>
</feature>